<evidence type="ECO:0000256" key="4">
    <source>
        <dbReference type="ARBA" id="ARBA00023002"/>
    </source>
</evidence>
<evidence type="ECO:0000256" key="2">
    <source>
        <dbReference type="ARBA" id="ARBA00022630"/>
    </source>
</evidence>
<dbReference type="InterPro" id="IPR036188">
    <property type="entry name" value="FAD/NAD-bd_sf"/>
</dbReference>
<keyword evidence="7" id="KW-1185">Reference proteome</keyword>
<dbReference type="EC" id="1.3.99.4" evidence="6"/>
<organism evidence="6 7">
    <name type="scientific">Gordonia rubripertincta</name>
    <name type="common">Rhodococcus corallinus</name>
    <dbReference type="NCBI Taxonomy" id="36822"/>
    <lineage>
        <taxon>Bacteria</taxon>
        <taxon>Bacillati</taxon>
        <taxon>Actinomycetota</taxon>
        <taxon>Actinomycetes</taxon>
        <taxon>Mycobacteriales</taxon>
        <taxon>Gordoniaceae</taxon>
        <taxon>Gordonia</taxon>
    </lineage>
</organism>
<gene>
    <name evidence="6" type="primary">kstD</name>
    <name evidence="6" type="ORF">O4213_24975</name>
</gene>
<comment type="caution">
    <text evidence="6">The sequence shown here is derived from an EMBL/GenBank/DDBJ whole genome shotgun (WGS) entry which is preliminary data.</text>
</comment>
<feature type="domain" description="FAD-dependent oxidoreductase 2 FAD-binding" evidence="5">
    <location>
        <begin position="24"/>
        <end position="553"/>
    </location>
</feature>
<keyword evidence="2" id="KW-0285">Flavoprotein</keyword>
<dbReference type="InterPro" id="IPR003953">
    <property type="entry name" value="FAD-dep_OxRdtase_2_FAD-bd"/>
</dbReference>
<evidence type="ECO:0000256" key="1">
    <source>
        <dbReference type="ARBA" id="ARBA00001974"/>
    </source>
</evidence>
<keyword evidence="3" id="KW-0274">FAD</keyword>
<proteinExistence type="predicted"/>
<evidence type="ECO:0000256" key="3">
    <source>
        <dbReference type="ARBA" id="ARBA00022827"/>
    </source>
</evidence>
<dbReference type="NCBIfam" id="NF005882">
    <property type="entry name" value="PRK07843.1"/>
    <property type="match status" value="1"/>
</dbReference>
<comment type="cofactor">
    <cofactor evidence="1">
        <name>FAD</name>
        <dbReference type="ChEBI" id="CHEBI:57692"/>
    </cofactor>
</comment>
<dbReference type="EMBL" id="JAPWIE010000008">
    <property type="protein sequence ID" value="MCZ4553261.1"/>
    <property type="molecule type" value="Genomic_DNA"/>
</dbReference>
<name>A0ABT4N4C4_GORRU</name>
<dbReference type="Proteomes" id="UP001067235">
    <property type="component" value="Unassembled WGS sequence"/>
</dbReference>
<dbReference type="Pfam" id="PF00890">
    <property type="entry name" value="FAD_binding_2"/>
    <property type="match status" value="1"/>
</dbReference>
<dbReference type="InterPro" id="IPR050315">
    <property type="entry name" value="FAD-oxidoreductase_2"/>
</dbReference>
<dbReference type="GO" id="GO:0047571">
    <property type="term" value="F:3-oxosteroid 1-dehydrogenase activity"/>
    <property type="evidence" value="ECO:0007669"/>
    <property type="project" value="UniProtKB-EC"/>
</dbReference>
<dbReference type="SUPFAM" id="SSF56425">
    <property type="entry name" value="Succinate dehydrogenase/fumarate reductase flavoprotein, catalytic domain"/>
    <property type="match status" value="1"/>
</dbReference>
<evidence type="ECO:0000259" key="5">
    <source>
        <dbReference type="Pfam" id="PF00890"/>
    </source>
</evidence>
<dbReference type="Gene3D" id="3.50.50.60">
    <property type="entry name" value="FAD/NAD(P)-binding domain"/>
    <property type="match status" value="2"/>
</dbReference>
<dbReference type="InterPro" id="IPR027477">
    <property type="entry name" value="Succ_DH/fumarate_Rdtase_cat_sf"/>
</dbReference>
<reference evidence="6" key="1">
    <citation type="submission" date="2022-12" db="EMBL/GenBank/DDBJ databases">
        <authorList>
            <person name="Krivoruchko A.V."/>
            <person name="Elkin A."/>
        </authorList>
    </citation>
    <scope>NUCLEOTIDE SEQUENCE</scope>
    <source>
        <strain evidence="6">IEGM 1388</strain>
    </source>
</reference>
<dbReference type="PANTHER" id="PTHR43400">
    <property type="entry name" value="FUMARATE REDUCTASE"/>
    <property type="match status" value="1"/>
</dbReference>
<dbReference type="Gene3D" id="3.90.700.10">
    <property type="entry name" value="Succinate dehydrogenase/fumarate reductase flavoprotein, catalytic domain"/>
    <property type="match status" value="1"/>
</dbReference>
<accession>A0ABT4N4C4</accession>
<dbReference type="PANTHER" id="PTHR43400:SF10">
    <property type="entry name" value="3-OXOSTEROID 1-DEHYDROGENASE"/>
    <property type="match status" value="1"/>
</dbReference>
<evidence type="ECO:0000313" key="6">
    <source>
        <dbReference type="EMBL" id="MCZ4553261.1"/>
    </source>
</evidence>
<evidence type="ECO:0000313" key="7">
    <source>
        <dbReference type="Proteomes" id="UP001067235"/>
    </source>
</evidence>
<dbReference type="RefSeq" id="WP_301573918.1">
    <property type="nucleotide sequence ID" value="NZ_JAPWIE010000008.1"/>
</dbReference>
<sequence>MTSSDHTGPGQTGSGQTSVDETFDVIVVGAGGAGMSTAITAAAHGLDTVIIEKSAYWGGSTSRSGGGVWIPNNQVLQRDGVKDDPEAARTYVRSIVGDGVAPERIDAYIDRGPEALAFLTEHSPLELEWVKNYSDYYPEAPGGRVGGRSCEPKPFDSRKLGDDFKTLHPPYTKSPLNVVVMQSDYRWLSTGLRHWKGPLRAVKVGSRFIWAKLTGKKLIAMGAALMGELLLGVRQAGIPLRLNTPLVDLVTEGGRVVGVVVESDGQTKTLRARQGVVLACGGFEHNDEMRHKYQREPIGSQWTTGAESNTGDGINAGLKIGAGVSYMEDAWWGPTIPLPRGPWFALSERALPGSFMINDRGRRFMNESLPYVEAVHQMYGGEFGQGEGPGENLPCWLVFDQTYRNRYMFASVSGRQPLPGKWFKSGVITKSESLAGLAEKIGVPADGLTQTAERFNAFAAAGKDEDFGRGVSQYDHYYGDITNKPNPSLGPLKKGPFYAVKMVPGDLGTKGGINTDAAGRALRADGSVIDGLYAAGNTSSPVMGHTYAGPGATIGPAMVFGYLAALDIATNAQSTRATEEKAG</sequence>
<dbReference type="SUPFAM" id="SSF51905">
    <property type="entry name" value="FAD/NAD(P)-binding domain"/>
    <property type="match status" value="1"/>
</dbReference>
<protein>
    <submittedName>
        <fullName evidence="6">3-oxosteroid 1-dehydrogenase</fullName>
        <ecNumber evidence="6">1.3.99.4</ecNumber>
    </submittedName>
</protein>
<keyword evidence="4 6" id="KW-0560">Oxidoreductase</keyword>